<organism evidence="1">
    <name type="scientific">Arundo donax</name>
    <name type="common">Giant reed</name>
    <name type="synonym">Donax arundinaceus</name>
    <dbReference type="NCBI Taxonomy" id="35708"/>
    <lineage>
        <taxon>Eukaryota</taxon>
        <taxon>Viridiplantae</taxon>
        <taxon>Streptophyta</taxon>
        <taxon>Embryophyta</taxon>
        <taxon>Tracheophyta</taxon>
        <taxon>Spermatophyta</taxon>
        <taxon>Magnoliopsida</taxon>
        <taxon>Liliopsida</taxon>
        <taxon>Poales</taxon>
        <taxon>Poaceae</taxon>
        <taxon>PACMAD clade</taxon>
        <taxon>Arundinoideae</taxon>
        <taxon>Arundineae</taxon>
        <taxon>Arundo</taxon>
    </lineage>
</organism>
<accession>A0A0A9D9W4</accession>
<dbReference type="EMBL" id="GBRH01215435">
    <property type="protein sequence ID" value="JAD82460.1"/>
    <property type="molecule type" value="Transcribed_RNA"/>
</dbReference>
<reference evidence="1" key="1">
    <citation type="submission" date="2014-09" db="EMBL/GenBank/DDBJ databases">
        <authorList>
            <person name="Magalhaes I.L.F."/>
            <person name="Oliveira U."/>
            <person name="Santos F.R."/>
            <person name="Vidigal T.H.D.A."/>
            <person name="Brescovit A.D."/>
            <person name="Santos A.J."/>
        </authorList>
    </citation>
    <scope>NUCLEOTIDE SEQUENCE</scope>
    <source>
        <tissue evidence="1">Shoot tissue taken approximately 20 cm above the soil surface</tissue>
    </source>
</reference>
<protein>
    <submittedName>
        <fullName evidence="1">Uncharacterized protein</fullName>
    </submittedName>
</protein>
<reference evidence="1" key="2">
    <citation type="journal article" date="2015" name="Data Brief">
        <title>Shoot transcriptome of the giant reed, Arundo donax.</title>
        <authorList>
            <person name="Barrero R.A."/>
            <person name="Guerrero F.D."/>
            <person name="Moolhuijzen P."/>
            <person name="Goolsby J.A."/>
            <person name="Tidwell J."/>
            <person name="Bellgard S.E."/>
            <person name="Bellgard M.I."/>
        </authorList>
    </citation>
    <scope>NUCLEOTIDE SEQUENCE</scope>
    <source>
        <tissue evidence="1">Shoot tissue taken approximately 20 cm above the soil surface</tissue>
    </source>
</reference>
<evidence type="ECO:0000313" key="1">
    <source>
        <dbReference type="EMBL" id="JAD82460.1"/>
    </source>
</evidence>
<name>A0A0A9D9W4_ARUDO</name>
<dbReference type="AlphaFoldDB" id="A0A0A9D9W4"/>
<sequence length="71" mass="8278">MLPLLIMDSETFIIYHIVSLTALNLIASHLHCRFVSLVGWLTELKVQNIFFHVCFFVKYVDYSASNLFLKL</sequence>
<proteinExistence type="predicted"/>